<dbReference type="RefSeq" id="WP_163979239.1">
    <property type="nucleotide sequence ID" value="NZ_JAMDNP010000015.1"/>
</dbReference>
<accession>A0ABT4GW21</accession>
<dbReference type="Proteomes" id="UP001527181">
    <property type="component" value="Unassembled WGS sequence"/>
</dbReference>
<proteinExistence type="predicted"/>
<name>A0ABT4GW21_PAEAL</name>
<feature type="transmembrane region" description="Helical" evidence="1">
    <location>
        <begin position="57"/>
        <end position="78"/>
    </location>
</feature>
<evidence type="ECO:0000256" key="1">
    <source>
        <dbReference type="SAM" id="Phobius"/>
    </source>
</evidence>
<dbReference type="EMBL" id="JAMDNP010000015">
    <property type="protein sequence ID" value="MCY9760629.1"/>
    <property type="molecule type" value="Genomic_DNA"/>
</dbReference>
<gene>
    <name evidence="2" type="ORF">M5X12_08570</name>
</gene>
<evidence type="ECO:0000313" key="2">
    <source>
        <dbReference type="EMBL" id="MCY9760629.1"/>
    </source>
</evidence>
<organism evidence="2 3">
    <name type="scientific">Paenibacillus alvei</name>
    <name type="common">Bacillus alvei</name>
    <dbReference type="NCBI Taxonomy" id="44250"/>
    <lineage>
        <taxon>Bacteria</taxon>
        <taxon>Bacillati</taxon>
        <taxon>Bacillota</taxon>
        <taxon>Bacilli</taxon>
        <taxon>Bacillales</taxon>
        <taxon>Paenibacillaceae</taxon>
        <taxon>Paenibacillus</taxon>
    </lineage>
</organism>
<keyword evidence="1" id="KW-0812">Transmembrane</keyword>
<keyword evidence="3" id="KW-1185">Reference proteome</keyword>
<protein>
    <submittedName>
        <fullName evidence="2">Uncharacterized protein</fullName>
    </submittedName>
</protein>
<reference evidence="2 3" key="1">
    <citation type="submission" date="2022-05" db="EMBL/GenBank/DDBJ databases">
        <title>Genome Sequencing of Bee-Associated Microbes.</title>
        <authorList>
            <person name="Dunlap C."/>
        </authorList>
    </citation>
    <scope>NUCLEOTIDE SEQUENCE [LARGE SCALE GENOMIC DNA]</scope>
    <source>
        <strain evidence="2 3">NRRL B-04010</strain>
    </source>
</reference>
<keyword evidence="1" id="KW-0472">Membrane</keyword>
<comment type="caution">
    <text evidence="2">The sequence shown here is derived from an EMBL/GenBank/DDBJ whole genome shotgun (WGS) entry which is preliminary data.</text>
</comment>
<keyword evidence="1" id="KW-1133">Transmembrane helix</keyword>
<evidence type="ECO:0000313" key="3">
    <source>
        <dbReference type="Proteomes" id="UP001527181"/>
    </source>
</evidence>
<feature type="transmembrane region" description="Helical" evidence="1">
    <location>
        <begin position="25"/>
        <end position="45"/>
    </location>
</feature>
<sequence length="177" mass="21301">MVSYKYVRWAREKWDDLTTPRGHDLAPIVFLWITTFVVLGSFILVSKLSEANVDLDSLVLLFIFLTCYPVIGLFMELLGSKLYPKWFLDRHILKLRLGAYIYPEWVFENVSYYIYHRSIWWIYNGNDLTDNERNFLNEINNQCKAFKRDPKDYRQFLRENQKALIECLSIYKKRFAS</sequence>